<evidence type="ECO:0008006" key="3">
    <source>
        <dbReference type="Google" id="ProtNLM"/>
    </source>
</evidence>
<name>A0A087LTJ8_9HYPH</name>
<dbReference type="Proteomes" id="UP000028981">
    <property type="component" value="Unassembled WGS sequence"/>
</dbReference>
<proteinExistence type="predicted"/>
<dbReference type="Pfam" id="PF06698">
    <property type="entry name" value="DUF1192"/>
    <property type="match status" value="1"/>
</dbReference>
<accession>A0A087LTJ8</accession>
<dbReference type="EMBL" id="JQGC01000041">
    <property type="protein sequence ID" value="KFL27951.1"/>
    <property type="molecule type" value="Genomic_DNA"/>
</dbReference>
<keyword evidence="2" id="KW-1185">Reference proteome</keyword>
<dbReference type="OrthoDB" id="7950812at2"/>
<comment type="caution">
    <text evidence="1">The sequence shown here is derived from an EMBL/GenBank/DDBJ whole genome shotgun (WGS) entry which is preliminary data.</text>
</comment>
<sequence>MDDEEQRRKKPVAHDVGMVLDTLSVSELEQRIALLEGEILRLKAAIDARGDTRKAAEAAFKF</sequence>
<dbReference type="AlphaFoldDB" id="A0A087LTJ8"/>
<evidence type="ECO:0000313" key="2">
    <source>
        <dbReference type="Proteomes" id="UP000028981"/>
    </source>
</evidence>
<dbReference type="STRING" id="46914.JP75_25075"/>
<organism evidence="1 2">
    <name type="scientific">Devosia riboflavina</name>
    <dbReference type="NCBI Taxonomy" id="46914"/>
    <lineage>
        <taxon>Bacteria</taxon>
        <taxon>Pseudomonadati</taxon>
        <taxon>Pseudomonadota</taxon>
        <taxon>Alphaproteobacteria</taxon>
        <taxon>Hyphomicrobiales</taxon>
        <taxon>Devosiaceae</taxon>
        <taxon>Devosia</taxon>
    </lineage>
</organism>
<gene>
    <name evidence="1" type="ORF">JP75_25075</name>
</gene>
<evidence type="ECO:0000313" key="1">
    <source>
        <dbReference type="EMBL" id="KFL27951.1"/>
    </source>
</evidence>
<reference evidence="1 2" key="1">
    <citation type="submission" date="2014-08" db="EMBL/GenBank/DDBJ databases">
        <authorList>
            <person name="Hassan Y.I."/>
            <person name="Lepp D."/>
            <person name="Zhou T."/>
        </authorList>
    </citation>
    <scope>NUCLEOTIDE SEQUENCE [LARGE SCALE GENOMIC DNA]</scope>
    <source>
        <strain evidence="1 2">IFO13584</strain>
    </source>
</reference>
<protein>
    <recommendedName>
        <fullName evidence="3">DUF1192 domain-containing protein</fullName>
    </recommendedName>
</protein>
<dbReference type="InterPro" id="IPR009579">
    <property type="entry name" value="DUF1192"/>
</dbReference>